<name>A0ABW4L200_9MICO</name>
<dbReference type="InterPro" id="IPR031337">
    <property type="entry name" value="KDPG/KHG_AS_1"/>
</dbReference>
<dbReference type="NCBIfam" id="NF004325">
    <property type="entry name" value="PRK05718.1"/>
    <property type="match status" value="1"/>
</dbReference>
<dbReference type="GO" id="GO:0008700">
    <property type="term" value="F:(R,S)-4-hydroxy-2-oxoglutarate aldolase activity"/>
    <property type="evidence" value="ECO:0007669"/>
    <property type="project" value="UniProtKB-EC"/>
</dbReference>
<evidence type="ECO:0000256" key="5">
    <source>
        <dbReference type="ARBA" id="ARBA00013063"/>
    </source>
</evidence>
<dbReference type="EMBL" id="JBHUEE010000003">
    <property type="protein sequence ID" value="MFD1717675.1"/>
    <property type="molecule type" value="Genomic_DNA"/>
</dbReference>
<dbReference type="Gene3D" id="3.20.20.70">
    <property type="entry name" value="Aldolase class I"/>
    <property type="match status" value="1"/>
</dbReference>
<reference evidence="10" key="1">
    <citation type="journal article" date="2019" name="Int. J. Syst. Evol. Microbiol.">
        <title>The Global Catalogue of Microorganisms (GCM) 10K type strain sequencing project: providing services to taxonomists for standard genome sequencing and annotation.</title>
        <authorList>
            <consortium name="The Broad Institute Genomics Platform"/>
            <consortium name="The Broad Institute Genome Sequencing Center for Infectious Disease"/>
            <person name="Wu L."/>
            <person name="Ma J."/>
        </authorList>
    </citation>
    <scope>NUCLEOTIDE SEQUENCE [LARGE SCALE GENOMIC DNA]</scope>
    <source>
        <strain evidence="10">JCM 17130</strain>
    </source>
</reference>
<dbReference type="InterPro" id="IPR031338">
    <property type="entry name" value="KDPG/KHG_AS_2"/>
</dbReference>
<comment type="subunit">
    <text evidence="4">Homotrimer.</text>
</comment>
<gene>
    <name evidence="9" type="primary">eda</name>
    <name evidence="9" type="ORF">ACFSE6_07510</name>
</gene>
<dbReference type="InterPro" id="IPR000887">
    <property type="entry name" value="Aldlse_KDPG_KHG"/>
</dbReference>
<keyword evidence="6 9" id="KW-0456">Lyase</keyword>
<evidence type="ECO:0000256" key="7">
    <source>
        <dbReference type="ARBA" id="ARBA00023270"/>
    </source>
</evidence>
<dbReference type="PROSITE" id="PS00160">
    <property type="entry name" value="ALDOLASE_KDPG_KHG_2"/>
    <property type="match status" value="1"/>
</dbReference>
<organism evidence="9 10">
    <name type="scientific">Georgenia deserti</name>
    <dbReference type="NCBI Taxonomy" id="2093781"/>
    <lineage>
        <taxon>Bacteria</taxon>
        <taxon>Bacillati</taxon>
        <taxon>Actinomycetota</taxon>
        <taxon>Actinomycetes</taxon>
        <taxon>Micrococcales</taxon>
        <taxon>Bogoriellaceae</taxon>
        <taxon>Georgenia</taxon>
    </lineage>
</organism>
<evidence type="ECO:0000256" key="4">
    <source>
        <dbReference type="ARBA" id="ARBA00011233"/>
    </source>
</evidence>
<dbReference type="PROSITE" id="PS00159">
    <property type="entry name" value="ALDOLASE_KDPG_KHG_1"/>
    <property type="match status" value="1"/>
</dbReference>
<dbReference type="InterPro" id="IPR013785">
    <property type="entry name" value="Aldolase_TIM"/>
</dbReference>
<dbReference type="Proteomes" id="UP001597277">
    <property type="component" value="Unassembled WGS sequence"/>
</dbReference>
<accession>A0ABW4L200</accession>
<dbReference type="Pfam" id="PF01081">
    <property type="entry name" value="Aldolase"/>
    <property type="match status" value="1"/>
</dbReference>
<dbReference type="SUPFAM" id="SSF51569">
    <property type="entry name" value="Aldolase"/>
    <property type="match status" value="1"/>
</dbReference>
<keyword evidence="8" id="KW-0119">Carbohydrate metabolism</keyword>
<dbReference type="PANTHER" id="PTHR30246:SF1">
    <property type="entry name" value="2-DEHYDRO-3-DEOXY-6-PHOSPHOGALACTONATE ALDOLASE-RELATED"/>
    <property type="match status" value="1"/>
</dbReference>
<dbReference type="RefSeq" id="WP_388004431.1">
    <property type="nucleotide sequence ID" value="NZ_JBHUEE010000003.1"/>
</dbReference>
<keyword evidence="10" id="KW-1185">Reference proteome</keyword>
<dbReference type="GO" id="GO:0008675">
    <property type="term" value="F:2-dehydro-3-deoxy-phosphogluconate aldolase activity"/>
    <property type="evidence" value="ECO:0007669"/>
    <property type="project" value="UniProtKB-EC"/>
</dbReference>
<keyword evidence="7" id="KW-0704">Schiff base</keyword>
<evidence type="ECO:0000256" key="1">
    <source>
        <dbReference type="ARBA" id="ARBA00000654"/>
    </source>
</evidence>
<dbReference type="NCBIfam" id="TIGR01182">
    <property type="entry name" value="eda"/>
    <property type="match status" value="1"/>
</dbReference>
<comment type="catalytic activity">
    <reaction evidence="1">
        <text>2-dehydro-3-deoxy-6-phospho-D-gluconate = D-glyceraldehyde 3-phosphate + pyruvate</text>
        <dbReference type="Rhea" id="RHEA:17089"/>
        <dbReference type="ChEBI" id="CHEBI:15361"/>
        <dbReference type="ChEBI" id="CHEBI:57569"/>
        <dbReference type="ChEBI" id="CHEBI:59776"/>
        <dbReference type="EC" id="4.1.2.14"/>
    </reaction>
</comment>
<evidence type="ECO:0000256" key="3">
    <source>
        <dbReference type="ARBA" id="ARBA00006906"/>
    </source>
</evidence>
<comment type="similarity">
    <text evidence="3">Belongs to the KHG/KDPG aldolase family.</text>
</comment>
<evidence type="ECO:0000256" key="8">
    <source>
        <dbReference type="ARBA" id="ARBA00023277"/>
    </source>
</evidence>
<dbReference type="PANTHER" id="PTHR30246">
    <property type="entry name" value="2-KETO-3-DEOXY-6-PHOSPHOGLUCONATE ALDOLASE"/>
    <property type="match status" value="1"/>
</dbReference>
<protein>
    <recommendedName>
        <fullName evidence="5">2-dehydro-3-deoxy-phosphogluconate aldolase</fullName>
        <ecNumber evidence="5">4.1.2.14</ecNumber>
    </recommendedName>
</protein>
<evidence type="ECO:0000313" key="10">
    <source>
        <dbReference type="Proteomes" id="UP001597277"/>
    </source>
</evidence>
<evidence type="ECO:0000256" key="6">
    <source>
        <dbReference type="ARBA" id="ARBA00023239"/>
    </source>
</evidence>
<comment type="pathway">
    <text evidence="2">Carbohydrate acid metabolism; 2-dehydro-3-deoxy-D-gluconate degradation; D-glyceraldehyde 3-phosphate and pyruvate from 2-dehydro-3-deoxy-D-gluconate: step 2/2.</text>
</comment>
<evidence type="ECO:0000313" key="9">
    <source>
        <dbReference type="EMBL" id="MFD1717675.1"/>
    </source>
</evidence>
<dbReference type="EC" id="4.1.2.14" evidence="5"/>
<dbReference type="CDD" id="cd00452">
    <property type="entry name" value="KDPG_aldolase"/>
    <property type="match status" value="1"/>
</dbReference>
<proteinExistence type="inferred from homology"/>
<evidence type="ECO:0000256" key="2">
    <source>
        <dbReference type="ARBA" id="ARBA00004736"/>
    </source>
</evidence>
<sequence length="232" mass="23584">MHGDQGQLDAEIPDQHAALLDRLAELRLVPVVAVEDAADAVPLARGLLAGGLPVAEVTFRTPAAAEAIRAMVAEGLRTDDGHELLVGAGTVVSPEQVDAAVEAGARFVVSPGLSREVVERCRAHGVLALPGTATASEVQAALAMGLRTVKFFPAEASGGAAAIKALSAPFPQMRFVPTGGVNESNVSDYLSLPAVVAAGGSWMVPADAVRARETARIESLTAAAVAAAAEAR</sequence>
<comment type="caution">
    <text evidence="9">The sequence shown here is derived from an EMBL/GenBank/DDBJ whole genome shotgun (WGS) entry which is preliminary data.</text>
</comment>